<protein>
    <submittedName>
        <fullName evidence="2">Replication protein</fullName>
    </submittedName>
</protein>
<dbReference type="Pfam" id="PF14214">
    <property type="entry name" value="Helitron_like_N"/>
    <property type="match status" value="1"/>
</dbReference>
<evidence type="ECO:0000313" key="2">
    <source>
        <dbReference type="EMBL" id="KAK3920008.1"/>
    </source>
</evidence>
<sequence length="306" mass="35807">MKGLASKSTLKIVFGSRKYSVSWKARQKELTAMVEQLDLPTFFITLSAADYHWPDLFRILAPESDIKSLSEKERKQLVQDNPIIVDTFFIKRVEALFEKVLIPKFIVNDYWFRVEYQHRGSPHVHGVIWLDGAPDVQKIENIEDEIADEVAKYFSEYVSTEHPNPQQEPALKHILVEFCEVVDEKQDLAELVNKVQMHTKFGYPKELSDRTKFIIDDKDNIELETKKNHPRVNRYNKNLLQIWRANIDISPVISKERLIAYLAKYITKSENKSVQFQQLLNEIINSSNENDSARRVIQRLFIKFPG</sequence>
<proteinExistence type="predicted"/>
<feature type="domain" description="Helitron helicase-like" evidence="1">
    <location>
        <begin position="22"/>
        <end position="128"/>
    </location>
</feature>
<reference evidence="2" key="1">
    <citation type="submission" date="2021-07" db="EMBL/GenBank/DDBJ databases">
        <authorList>
            <person name="Catto M.A."/>
            <person name="Jacobson A."/>
            <person name="Kennedy G."/>
            <person name="Labadie P."/>
            <person name="Hunt B.G."/>
            <person name="Srinivasan R."/>
        </authorList>
    </citation>
    <scope>NUCLEOTIDE SEQUENCE</scope>
    <source>
        <strain evidence="2">PL_HMW_Pooled</strain>
        <tissue evidence="2">Head</tissue>
    </source>
</reference>
<accession>A0AAE1HF23</accession>
<dbReference type="InterPro" id="IPR025476">
    <property type="entry name" value="Helitron_helicase-like"/>
</dbReference>
<reference evidence="2" key="2">
    <citation type="journal article" date="2023" name="BMC Genomics">
        <title>Pest status, molecular evolution, and epigenetic factors derived from the genome assembly of Frankliniella fusca, a thysanopteran phytovirus vector.</title>
        <authorList>
            <person name="Catto M.A."/>
            <person name="Labadie P.E."/>
            <person name="Jacobson A.L."/>
            <person name="Kennedy G.G."/>
            <person name="Srinivasan R."/>
            <person name="Hunt B.G."/>
        </authorList>
    </citation>
    <scope>NUCLEOTIDE SEQUENCE</scope>
    <source>
        <strain evidence="2">PL_HMW_Pooled</strain>
    </source>
</reference>
<dbReference type="AlphaFoldDB" id="A0AAE1HF23"/>
<comment type="caution">
    <text evidence="2">The sequence shown here is derived from an EMBL/GenBank/DDBJ whole genome shotgun (WGS) entry which is preliminary data.</text>
</comment>
<organism evidence="2 3">
    <name type="scientific">Frankliniella fusca</name>
    <dbReference type="NCBI Taxonomy" id="407009"/>
    <lineage>
        <taxon>Eukaryota</taxon>
        <taxon>Metazoa</taxon>
        <taxon>Ecdysozoa</taxon>
        <taxon>Arthropoda</taxon>
        <taxon>Hexapoda</taxon>
        <taxon>Insecta</taxon>
        <taxon>Pterygota</taxon>
        <taxon>Neoptera</taxon>
        <taxon>Paraneoptera</taxon>
        <taxon>Thysanoptera</taxon>
        <taxon>Terebrantia</taxon>
        <taxon>Thripoidea</taxon>
        <taxon>Thripidae</taxon>
        <taxon>Frankliniella</taxon>
    </lineage>
</organism>
<dbReference type="EMBL" id="JAHWGI010000985">
    <property type="protein sequence ID" value="KAK3920008.1"/>
    <property type="molecule type" value="Genomic_DNA"/>
</dbReference>
<name>A0AAE1HF23_9NEOP</name>
<dbReference type="Proteomes" id="UP001219518">
    <property type="component" value="Unassembled WGS sequence"/>
</dbReference>
<gene>
    <name evidence="2" type="ORF">KUF71_009295</name>
</gene>
<evidence type="ECO:0000313" key="3">
    <source>
        <dbReference type="Proteomes" id="UP001219518"/>
    </source>
</evidence>
<keyword evidence="3" id="KW-1185">Reference proteome</keyword>
<evidence type="ECO:0000259" key="1">
    <source>
        <dbReference type="Pfam" id="PF14214"/>
    </source>
</evidence>